<comment type="caution">
    <text evidence="3">The sequence shown here is derived from an EMBL/GenBank/DDBJ whole genome shotgun (WGS) entry which is preliminary data.</text>
</comment>
<dbReference type="EMBL" id="JAWJAV010000003">
    <property type="protein sequence ID" value="MDV2621195.1"/>
    <property type="molecule type" value="Genomic_DNA"/>
</dbReference>
<dbReference type="Proteomes" id="UP001280897">
    <property type="component" value="Unassembled WGS sequence"/>
</dbReference>
<reference evidence="3" key="1">
    <citation type="journal article" date="2023" name="PeerJ">
        <title>Selection and evaluation of lactic acid bacteria from chicken feces in Thailand as potential probiotics.</title>
        <authorList>
            <person name="Khurajog B."/>
            <person name="Disastra Y."/>
            <person name="Lawwyne L.D."/>
            <person name="Sirichokchatchawan W."/>
            <person name="Niyomtham W."/>
            <person name="Yindee J."/>
            <person name="Hampson D.J."/>
            <person name="Prapasarakul N."/>
        </authorList>
    </citation>
    <scope>NUCLEOTIDE SEQUENCE</scope>
    <source>
        <strain evidence="3">BF9</strain>
    </source>
</reference>
<dbReference type="InterPro" id="IPR008331">
    <property type="entry name" value="Ferritin_DPS_dom"/>
</dbReference>
<dbReference type="GO" id="GO:0008199">
    <property type="term" value="F:ferric iron binding"/>
    <property type="evidence" value="ECO:0007669"/>
    <property type="project" value="InterPro"/>
</dbReference>
<reference evidence="3" key="2">
    <citation type="submission" date="2023-10" db="EMBL/GenBank/DDBJ databases">
        <authorList>
            <person name="Khurajog B."/>
        </authorList>
    </citation>
    <scope>NUCLEOTIDE SEQUENCE</scope>
    <source>
        <strain evidence="3">BF9</strain>
    </source>
</reference>
<gene>
    <name evidence="3" type="ORF">R0G89_05560</name>
</gene>
<proteinExistence type="predicted"/>
<dbReference type="AlphaFoldDB" id="A0AAP3U1R8"/>
<dbReference type="InterPro" id="IPR009078">
    <property type="entry name" value="Ferritin-like_SF"/>
</dbReference>
<sequence>MAKSIEERYLAEQKQAEIDHHQPTAGAMADHVLANLRVLTNKLVQAAWYVKGPSYFADREYLLQLQATLNHDFVQLGDQLRAVGEKPASVTAEFSEYSMLTEDPRIKYYSTEAILAGLVADCQTSLMFIQRAIALANQESKFPLASYLIELNGQFDRASQKLQARLGKEPREGLEEDDDDD</sequence>
<dbReference type="InterPro" id="IPR012347">
    <property type="entry name" value="Ferritin-like"/>
</dbReference>
<evidence type="ECO:0000313" key="3">
    <source>
        <dbReference type="EMBL" id="MDV2621195.1"/>
    </source>
</evidence>
<organism evidence="3 4">
    <name type="scientific">Pediococcus acidilactici</name>
    <dbReference type="NCBI Taxonomy" id="1254"/>
    <lineage>
        <taxon>Bacteria</taxon>
        <taxon>Bacillati</taxon>
        <taxon>Bacillota</taxon>
        <taxon>Bacilli</taxon>
        <taxon>Lactobacillales</taxon>
        <taxon>Lactobacillaceae</taxon>
        <taxon>Pediococcus</taxon>
        <taxon>Pediococcus acidilactici group</taxon>
    </lineage>
</organism>
<evidence type="ECO:0000256" key="1">
    <source>
        <dbReference type="SAM" id="MobiDB-lite"/>
    </source>
</evidence>
<feature type="domain" description="Ferritin/DPS" evidence="2">
    <location>
        <begin position="31"/>
        <end position="168"/>
    </location>
</feature>
<dbReference type="Pfam" id="PF00210">
    <property type="entry name" value="Ferritin"/>
    <property type="match status" value="1"/>
</dbReference>
<dbReference type="RefSeq" id="WP_008842013.1">
    <property type="nucleotide sequence ID" value="NZ_CAKMBA010000002.1"/>
</dbReference>
<evidence type="ECO:0000259" key="2">
    <source>
        <dbReference type="Pfam" id="PF00210"/>
    </source>
</evidence>
<accession>A0AAP3U1R8</accession>
<evidence type="ECO:0000313" key="4">
    <source>
        <dbReference type="Proteomes" id="UP001280897"/>
    </source>
</evidence>
<dbReference type="SUPFAM" id="SSF47240">
    <property type="entry name" value="Ferritin-like"/>
    <property type="match status" value="1"/>
</dbReference>
<feature type="region of interest" description="Disordered" evidence="1">
    <location>
        <begin position="162"/>
        <end position="181"/>
    </location>
</feature>
<name>A0AAP3U1R8_PEDAC</name>
<protein>
    <submittedName>
        <fullName evidence="3">Ferritin-like domain-containing protein</fullName>
    </submittedName>
</protein>
<dbReference type="Gene3D" id="1.20.1260.10">
    <property type="match status" value="1"/>
</dbReference>